<dbReference type="GO" id="GO:0018658">
    <property type="term" value="F:salicylate 1-monooxygenase activity"/>
    <property type="evidence" value="ECO:0007669"/>
    <property type="project" value="UniProtKB-EC"/>
</dbReference>
<dbReference type="PRINTS" id="PR00420">
    <property type="entry name" value="RNGMNOXGNASE"/>
</dbReference>
<organism evidence="2">
    <name type="scientific">uncultured Chloroflexia bacterium</name>
    <dbReference type="NCBI Taxonomy" id="1672391"/>
    <lineage>
        <taxon>Bacteria</taxon>
        <taxon>Bacillati</taxon>
        <taxon>Chloroflexota</taxon>
        <taxon>Chloroflexia</taxon>
        <taxon>environmental samples</taxon>
    </lineage>
</organism>
<protein>
    <submittedName>
        <fullName evidence="2">Salicylate hydroxylase</fullName>
        <ecNumber evidence="2">1.14.13.1</ecNumber>
    </submittedName>
</protein>
<reference evidence="2" key="1">
    <citation type="submission" date="2020-02" db="EMBL/GenBank/DDBJ databases">
        <authorList>
            <person name="Meier V. D."/>
        </authorList>
    </citation>
    <scope>NUCLEOTIDE SEQUENCE</scope>
    <source>
        <strain evidence="2">AVDCRST_MAG93</strain>
    </source>
</reference>
<dbReference type="Pfam" id="PF01494">
    <property type="entry name" value="FAD_binding_3"/>
    <property type="match status" value="1"/>
</dbReference>
<dbReference type="InterPro" id="IPR036188">
    <property type="entry name" value="FAD/NAD-bd_sf"/>
</dbReference>
<evidence type="ECO:0000259" key="1">
    <source>
        <dbReference type="Pfam" id="PF01494"/>
    </source>
</evidence>
<feature type="domain" description="FAD-binding" evidence="1">
    <location>
        <begin position="1"/>
        <end position="38"/>
    </location>
</feature>
<gene>
    <name evidence="2" type="ORF">AVDCRST_MAG93-5264</name>
</gene>
<evidence type="ECO:0000313" key="2">
    <source>
        <dbReference type="EMBL" id="CAA9311651.1"/>
    </source>
</evidence>
<sequence length="73" mass="8228">MNLGWKPAQVVNRPSPESLLDTYHAERHSVATRVLRNTMAAVALRRPDARTKAVRDIMSELLSMDELADDSPR</sequence>
<dbReference type="EMBL" id="CADCTR010001775">
    <property type="protein sequence ID" value="CAA9311651.1"/>
    <property type="molecule type" value="Genomic_DNA"/>
</dbReference>
<name>A0A6J4KR38_9CHLR</name>
<dbReference type="Gene3D" id="3.50.50.60">
    <property type="entry name" value="FAD/NAD(P)-binding domain"/>
    <property type="match status" value="1"/>
</dbReference>
<proteinExistence type="predicted"/>
<dbReference type="InterPro" id="IPR002938">
    <property type="entry name" value="FAD-bd"/>
</dbReference>
<keyword evidence="2" id="KW-0560">Oxidoreductase</keyword>
<dbReference type="GO" id="GO:0071949">
    <property type="term" value="F:FAD binding"/>
    <property type="evidence" value="ECO:0007669"/>
    <property type="project" value="InterPro"/>
</dbReference>
<dbReference type="AlphaFoldDB" id="A0A6J4KR38"/>
<accession>A0A6J4KR38</accession>
<dbReference type="EC" id="1.14.13.1" evidence="2"/>